<feature type="non-terminal residue" evidence="7">
    <location>
        <position position="1270"/>
    </location>
</feature>
<feature type="compositionally biased region" description="Basic and acidic residues" evidence="6">
    <location>
        <begin position="554"/>
        <end position="569"/>
    </location>
</feature>
<gene>
    <name evidence="7" type="ORF">MNOR_LOCUS13603</name>
</gene>
<name>A0AAV2QNH0_MEGNR</name>
<dbReference type="PANTHER" id="PTHR44981">
    <property type="entry name" value="PERICENTRIN-LIKE PROTEIN, ISOFORM F"/>
    <property type="match status" value="1"/>
</dbReference>
<feature type="compositionally biased region" description="Polar residues" evidence="6">
    <location>
        <begin position="570"/>
        <end position="586"/>
    </location>
</feature>
<sequence>MNKKLMFYFLFQAVSGEYSDNARSAIDKLDKEISSTLTSAFENLSLLSSPLKLSNVDVLQVGRNLAIEEDDKIQTVSSNVKELISLKSQLVESLNCVEERVCSAIESSLKRICCKIQDVVCSLPQLKSSQDNKSSVESTKCTTDVASSKALEETEESVKSVSEEAFELHEQQKQLVHEFKETTITMCQQAQEEKVQLLQSQKLMVHKILEDNQAQLQSLCQAYVQEISDHKKPQNAVAVVTELVSRLASTLTAEVSWVEQEYRELLEQYKHEQSLHTQAQRATIDELKHRLIVAYNSANKQSGLSSLITTHKIELEQLRKDHEVEIGRLEAQLTASDTETLGHLQNIYNDRDWYRKTVGLLSHITLQLLHYYSIAQHFTSRAKEGPTSDPADDTIQQVDPTTGQVLNLSFLSDTQETQQMHHYYEEGGLSEGLISEALDSEDLNSNSESALDSTAMSEGMLEDMDKDEQVKQVLTSSYPQLMSILKGRWDRVIVDNLEKEVQELTISLQAAAGMLKIFILSNMGKAENVSSHTLVSQEQSTLDITQYAIIEDSPTAKESPENITRRKQCDSVSAHSTPVQSDSRASSDVIRRNSGSASTSRDFNALLIDESSIHPTSTSKNLDTVNSPSGIEVPEQELSTESFTLLRELNEVSNLSDNFTLCKIKEIGEEEKLNALCKHLQNQSEENQKLELETHKLRGLVNGYEEEKKNIMEKNEQLENKLHALANELESTKNHLSELHDRSPVKPQSYAAKMEAAKDIKDRMRLVLSAKDKSQLERSELVHRVSELEGLLEELNRERDQAVQHLKMQITDLAQQLDVADRQLKSSRVFIEEQAGEREKEMEELMRHNEKLAAQLKERESFSIQHANLEKETGDLHDIILSLEGQVESKVSIEHELRTQLDTLTEQLHNYQQHNHQLQCQLEDLRSKPQERCSVLEIEESMSRNSLQSNVDENYQQPISLNQELDQAGPPSFDAQGLSVLQEFEERVERSVKNLEALHLSDGSISSGSEEDLSVKDHLEPSSLQDLEDVRALSPSHLEHCLGEKVLALERATEATIKSHRDLNMLYKKTQLELDDVILERDIIQQQSSEQLVKISELQARMEQLRRADHPMAAELRQRITTVQEDLENKRIELNKKSREVDDLKYNMMNVRTKLAEREEELERIQASTVEPHSLPQTAQEHQHTQHRHLQEQLHQQKGLVEDLKSKLARSRQMSVGGGSEGLKEMLSSEKSAEIENLSSTVAIMKQSAAEALKMLAQQDLHAAQQQVEN</sequence>
<keyword evidence="3 5" id="KW-0175">Coiled coil</keyword>
<evidence type="ECO:0000256" key="1">
    <source>
        <dbReference type="ARBA" id="ARBA00004300"/>
    </source>
</evidence>
<feature type="compositionally biased region" description="Basic and acidic residues" evidence="6">
    <location>
        <begin position="1181"/>
        <end position="1192"/>
    </location>
</feature>
<comment type="caution">
    <text evidence="7">The sequence shown here is derived from an EMBL/GenBank/DDBJ whole genome shotgun (WGS) entry which is preliminary data.</text>
</comment>
<protein>
    <recommendedName>
        <fullName evidence="9">A-kinase anchor protein 9</fullName>
    </recommendedName>
</protein>
<dbReference type="GO" id="GO:0060090">
    <property type="term" value="F:molecular adaptor activity"/>
    <property type="evidence" value="ECO:0007669"/>
    <property type="project" value="InterPro"/>
</dbReference>
<evidence type="ECO:0000256" key="6">
    <source>
        <dbReference type="SAM" id="MobiDB-lite"/>
    </source>
</evidence>
<keyword evidence="8" id="KW-1185">Reference proteome</keyword>
<organism evidence="7 8">
    <name type="scientific">Meganyctiphanes norvegica</name>
    <name type="common">Northern krill</name>
    <name type="synonym">Thysanopoda norvegica</name>
    <dbReference type="NCBI Taxonomy" id="48144"/>
    <lineage>
        <taxon>Eukaryota</taxon>
        <taxon>Metazoa</taxon>
        <taxon>Ecdysozoa</taxon>
        <taxon>Arthropoda</taxon>
        <taxon>Crustacea</taxon>
        <taxon>Multicrustacea</taxon>
        <taxon>Malacostraca</taxon>
        <taxon>Eumalacostraca</taxon>
        <taxon>Eucarida</taxon>
        <taxon>Euphausiacea</taxon>
        <taxon>Euphausiidae</taxon>
        <taxon>Meganyctiphanes</taxon>
    </lineage>
</organism>
<keyword evidence="4" id="KW-0206">Cytoskeleton</keyword>
<keyword evidence="2" id="KW-0963">Cytoplasm</keyword>
<evidence type="ECO:0000256" key="2">
    <source>
        <dbReference type="ARBA" id="ARBA00022490"/>
    </source>
</evidence>
<dbReference type="EMBL" id="CAXKWB010007846">
    <property type="protein sequence ID" value="CAL4088645.1"/>
    <property type="molecule type" value="Genomic_DNA"/>
</dbReference>
<evidence type="ECO:0000256" key="4">
    <source>
        <dbReference type="ARBA" id="ARBA00023212"/>
    </source>
</evidence>
<reference evidence="7 8" key="1">
    <citation type="submission" date="2024-05" db="EMBL/GenBank/DDBJ databases">
        <authorList>
            <person name="Wallberg A."/>
        </authorList>
    </citation>
    <scope>NUCLEOTIDE SEQUENCE [LARGE SCALE GENOMIC DNA]</scope>
</reference>
<evidence type="ECO:0000256" key="3">
    <source>
        <dbReference type="ARBA" id="ARBA00023054"/>
    </source>
</evidence>
<feature type="compositionally biased region" description="Basic and acidic residues" evidence="6">
    <location>
        <begin position="1222"/>
        <end position="1232"/>
    </location>
</feature>
<dbReference type="GO" id="GO:0005813">
    <property type="term" value="C:centrosome"/>
    <property type="evidence" value="ECO:0007669"/>
    <property type="project" value="UniProtKB-SubCell"/>
</dbReference>
<evidence type="ECO:0000256" key="5">
    <source>
        <dbReference type="SAM" id="Coils"/>
    </source>
</evidence>
<feature type="coiled-coil region" evidence="5">
    <location>
        <begin position="673"/>
        <end position="742"/>
    </location>
</feature>
<feature type="coiled-coil region" evidence="5">
    <location>
        <begin position="778"/>
        <end position="928"/>
    </location>
</feature>
<dbReference type="Proteomes" id="UP001497623">
    <property type="component" value="Unassembled WGS sequence"/>
</dbReference>
<evidence type="ECO:0000313" key="8">
    <source>
        <dbReference type="Proteomes" id="UP001497623"/>
    </source>
</evidence>
<dbReference type="AlphaFoldDB" id="A0AAV2QNH0"/>
<dbReference type="GO" id="GO:0007165">
    <property type="term" value="P:signal transduction"/>
    <property type="evidence" value="ECO:0007669"/>
    <property type="project" value="InterPro"/>
</dbReference>
<accession>A0AAV2QNH0</accession>
<evidence type="ECO:0008006" key="9">
    <source>
        <dbReference type="Google" id="ProtNLM"/>
    </source>
</evidence>
<dbReference type="InterPro" id="IPR028745">
    <property type="entry name" value="AKAP9/Pericentrin"/>
</dbReference>
<proteinExistence type="predicted"/>
<feature type="region of interest" description="Disordered" evidence="6">
    <location>
        <begin position="1174"/>
        <end position="1232"/>
    </location>
</feature>
<evidence type="ECO:0000313" key="7">
    <source>
        <dbReference type="EMBL" id="CAL4088645.1"/>
    </source>
</evidence>
<comment type="subcellular location">
    <subcellularLocation>
        <location evidence="1">Cytoplasm</location>
        <location evidence="1">Cytoskeleton</location>
        <location evidence="1">Microtubule organizing center</location>
        <location evidence="1">Centrosome</location>
    </subcellularLocation>
</comment>
<feature type="region of interest" description="Disordered" evidence="6">
    <location>
        <begin position="552"/>
        <end position="597"/>
    </location>
</feature>
<dbReference type="PANTHER" id="PTHR44981:SF2">
    <property type="entry name" value="PERICENTRIN-LIKE PROTEIN, ISOFORM F"/>
    <property type="match status" value="1"/>
</dbReference>